<accession>W6MWC9</accession>
<feature type="domain" description="NAD-dependent epimerase/dehydratase" evidence="3">
    <location>
        <begin position="3"/>
        <end position="259"/>
    </location>
</feature>
<protein>
    <recommendedName>
        <fullName evidence="3">NAD-dependent epimerase/dehydratase domain-containing protein</fullName>
    </recommendedName>
</protein>
<dbReference type="InterPro" id="IPR050425">
    <property type="entry name" value="NAD(P)_dehydrat-like"/>
</dbReference>
<dbReference type="FunFam" id="3.40.50.720:FF:000191">
    <property type="entry name" value="Methylglyoxal reductase (NADPH-dependent)"/>
    <property type="match status" value="1"/>
</dbReference>
<keyword evidence="5" id="KW-1185">Reference proteome</keyword>
<keyword evidence="1" id="KW-0560">Oxidoreductase</keyword>
<evidence type="ECO:0000256" key="2">
    <source>
        <dbReference type="ARBA" id="ARBA00023445"/>
    </source>
</evidence>
<comment type="similarity">
    <text evidence="2">Belongs to the NAD(P)-dependent epimerase/dehydratase family. Dihydroflavonol-4-reductase subfamily.</text>
</comment>
<dbReference type="GeneID" id="34520609"/>
<dbReference type="SUPFAM" id="SSF51735">
    <property type="entry name" value="NAD(P)-binding Rossmann-fold domains"/>
    <property type="match status" value="1"/>
</dbReference>
<dbReference type="InterPro" id="IPR036291">
    <property type="entry name" value="NAD(P)-bd_dom_sf"/>
</dbReference>
<dbReference type="STRING" id="1382522.W6MWC9"/>
<dbReference type="PANTHER" id="PTHR10366">
    <property type="entry name" value="NAD DEPENDENT EPIMERASE/DEHYDRATASE"/>
    <property type="match status" value="1"/>
</dbReference>
<dbReference type="Pfam" id="PF01370">
    <property type="entry name" value="Epimerase"/>
    <property type="match status" value="1"/>
</dbReference>
<dbReference type="GO" id="GO:0016616">
    <property type="term" value="F:oxidoreductase activity, acting on the CH-OH group of donors, NAD or NADP as acceptor"/>
    <property type="evidence" value="ECO:0007669"/>
    <property type="project" value="TreeGrafter"/>
</dbReference>
<dbReference type="AlphaFoldDB" id="W6MWC9"/>
<dbReference type="HOGENOM" id="CLU_007383_9_2_1"/>
<dbReference type="InterPro" id="IPR001509">
    <property type="entry name" value="Epimerase_deHydtase"/>
</dbReference>
<evidence type="ECO:0000313" key="4">
    <source>
        <dbReference type="EMBL" id="CDK27225.1"/>
    </source>
</evidence>
<evidence type="ECO:0000259" key="3">
    <source>
        <dbReference type="Pfam" id="PF01370"/>
    </source>
</evidence>
<dbReference type="Proteomes" id="UP000019384">
    <property type="component" value="Unassembled WGS sequence"/>
</dbReference>
<dbReference type="OrthoDB" id="2735536at2759"/>
<evidence type="ECO:0000313" key="5">
    <source>
        <dbReference type="Proteomes" id="UP000019384"/>
    </source>
</evidence>
<organism evidence="4 5">
    <name type="scientific">Kuraishia capsulata CBS 1993</name>
    <dbReference type="NCBI Taxonomy" id="1382522"/>
    <lineage>
        <taxon>Eukaryota</taxon>
        <taxon>Fungi</taxon>
        <taxon>Dikarya</taxon>
        <taxon>Ascomycota</taxon>
        <taxon>Saccharomycotina</taxon>
        <taxon>Pichiomycetes</taxon>
        <taxon>Pichiales</taxon>
        <taxon>Pichiaceae</taxon>
        <taxon>Kuraishia</taxon>
    </lineage>
</organism>
<gene>
    <name evidence="4" type="ORF">KUCA_T00003203001</name>
</gene>
<sequence>MSVFISGASGYIALHIVDQLLSAGYPVVGTVRTQKQADSITAEFAAKYPEAKLTFELVSDIRDPNAFDSAIKAHPEVEFVLHTASPFAYGLGEDMEHIYLTPAVNGTVGILKAIKAYAPQVRHVVVTSSFAAILDASKFTDPTYIHTEESWNPMEWEEAKKTEHTSYRLSKKTAEKAARDFVKNEKPNFTISTVNPPFVMGPQLFESSVAAASLNTSAETVNQVLALKPDAKGPFTAPNGLSIDVRDVARLHVLPLADPSKYADARLFPVTAPFCVQSVLDVLHDKFPGIELPVGDPEVGKKFLQENIPKYDISKTLEITGVSLIPFEKMIYDSAKQILDYRKQAK</sequence>
<dbReference type="PANTHER" id="PTHR10366:SF564">
    <property type="entry name" value="STEROL-4-ALPHA-CARBOXYLATE 3-DEHYDROGENASE, DECARBOXYLATING"/>
    <property type="match status" value="1"/>
</dbReference>
<dbReference type="RefSeq" id="XP_022459221.1">
    <property type="nucleotide sequence ID" value="XM_022601594.1"/>
</dbReference>
<proteinExistence type="inferred from homology"/>
<dbReference type="EMBL" id="HG793128">
    <property type="protein sequence ID" value="CDK27225.1"/>
    <property type="molecule type" value="Genomic_DNA"/>
</dbReference>
<evidence type="ECO:0000256" key="1">
    <source>
        <dbReference type="ARBA" id="ARBA00023002"/>
    </source>
</evidence>
<reference evidence="4" key="1">
    <citation type="submission" date="2013-12" db="EMBL/GenBank/DDBJ databases">
        <authorList>
            <person name="Genoscope - CEA"/>
        </authorList>
    </citation>
    <scope>NUCLEOTIDE SEQUENCE</scope>
    <source>
        <strain evidence="4">CBS 1993</strain>
    </source>
</reference>
<reference evidence="4" key="2">
    <citation type="submission" date="2014-02" db="EMBL/GenBank/DDBJ databases">
        <title>Complete DNA sequence of /Kuraishia capsulata/ illustrates novel genomic features among budding yeasts (/Saccharomycotina/).</title>
        <authorList>
            <person name="Morales L."/>
            <person name="Noel B."/>
            <person name="Porcel B."/>
            <person name="Marcet-Houben M."/>
            <person name="Hullo M-F."/>
            <person name="Sacerdot C."/>
            <person name="Tekaia F."/>
            <person name="Leh-Louis V."/>
            <person name="Despons L."/>
            <person name="Khanna V."/>
            <person name="Aury J-M."/>
            <person name="Barbe V."/>
            <person name="Couloux A."/>
            <person name="Labadie K."/>
            <person name="Pelletier E."/>
            <person name="Souciet J-L."/>
            <person name="Boekhout T."/>
            <person name="Gabaldon T."/>
            <person name="Wincker P."/>
            <person name="Dujon B."/>
        </authorList>
    </citation>
    <scope>NUCLEOTIDE SEQUENCE</scope>
    <source>
        <strain evidence="4">CBS 1993</strain>
    </source>
</reference>
<dbReference type="Gene3D" id="3.40.50.720">
    <property type="entry name" value="NAD(P)-binding Rossmann-like Domain"/>
    <property type="match status" value="1"/>
</dbReference>
<name>W6MWC9_9ASCO</name>